<dbReference type="InterPro" id="IPR011049">
    <property type="entry name" value="Serralysin-like_metalloprot_C"/>
</dbReference>
<dbReference type="InterPro" id="IPR001343">
    <property type="entry name" value="Hemolysn_Ca-bd"/>
</dbReference>
<dbReference type="EMBL" id="JAUOZU010000002">
    <property type="protein sequence ID" value="MDO6963022.1"/>
    <property type="molecule type" value="Genomic_DNA"/>
</dbReference>
<evidence type="ECO:0000313" key="4">
    <source>
        <dbReference type="EMBL" id="MDO6963022.1"/>
    </source>
</evidence>
<name>A0ABT8YHW7_9HYPH</name>
<dbReference type="Gene3D" id="2.150.10.10">
    <property type="entry name" value="Serralysin-like metalloprotease, C-terminal"/>
    <property type="match status" value="2"/>
</dbReference>
<evidence type="ECO:0000256" key="1">
    <source>
        <dbReference type="ARBA" id="ARBA00004613"/>
    </source>
</evidence>
<dbReference type="Pfam" id="PF00353">
    <property type="entry name" value="HemolysinCabind"/>
    <property type="match status" value="2"/>
</dbReference>
<comment type="caution">
    <text evidence="4">The sequence shown here is derived from an EMBL/GenBank/DDBJ whole genome shotgun (WGS) entry which is preliminary data.</text>
</comment>
<dbReference type="InterPro" id="IPR018511">
    <property type="entry name" value="Hemolysin-typ_Ca-bd_CS"/>
</dbReference>
<dbReference type="PANTHER" id="PTHR38340">
    <property type="entry name" value="S-LAYER PROTEIN"/>
    <property type="match status" value="1"/>
</dbReference>
<dbReference type="PROSITE" id="PS00330">
    <property type="entry name" value="HEMOLYSIN_CALCIUM"/>
    <property type="match status" value="3"/>
</dbReference>
<evidence type="ECO:0000313" key="5">
    <source>
        <dbReference type="Proteomes" id="UP001174932"/>
    </source>
</evidence>
<evidence type="ECO:0000256" key="3">
    <source>
        <dbReference type="SAM" id="MobiDB-lite"/>
    </source>
</evidence>
<sequence>MEYYDGSGFSYDDKDQILYGDNTFSTHTENRYYVDVMIGAKGNDTIISLLGDDKAYGDSGDDQIYGGYGNDSLFGDNGDDELYGEQNNDILRGGDGNDLLDGGLGADTMIGGAGDDVYYVDNRRDVIIDQGKASDIDTVLIPVFLNYTLPTNVEDAMLEGTDDSNLDGNKLGNELEGNDGDNSLEGLGGNDELTGGTGDDVIEGGQGKDILEGGSGDDTFVFAERPVGDNVDRIEDFVGVDDTITLEKDIFASLGKGHLQVSAFTLGSHAEDGSDRIIFDPNTGKLYYDRDGTGSADAVLIAIVETPDALKASDFMIV</sequence>
<organism evidence="4 5">
    <name type="scientific">Rhizobium alvei</name>
    <dbReference type="NCBI Taxonomy" id="1132659"/>
    <lineage>
        <taxon>Bacteria</taxon>
        <taxon>Pseudomonadati</taxon>
        <taxon>Pseudomonadota</taxon>
        <taxon>Alphaproteobacteria</taxon>
        <taxon>Hyphomicrobiales</taxon>
        <taxon>Rhizobiaceae</taxon>
        <taxon>Rhizobium/Agrobacterium group</taxon>
        <taxon>Rhizobium</taxon>
    </lineage>
</organism>
<dbReference type="InterPro" id="IPR050557">
    <property type="entry name" value="RTX_toxin/Mannuronan_C5-epim"/>
</dbReference>
<dbReference type="RefSeq" id="WP_304374908.1">
    <property type="nucleotide sequence ID" value="NZ_JAUOZU010000002.1"/>
</dbReference>
<proteinExistence type="predicted"/>
<dbReference type="Proteomes" id="UP001174932">
    <property type="component" value="Unassembled WGS sequence"/>
</dbReference>
<dbReference type="PRINTS" id="PR00313">
    <property type="entry name" value="CABNDNGRPT"/>
</dbReference>
<keyword evidence="5" id="KW-1185">Reference proteome</keyword>
<reference evidence="4" key="2">
    <citation type="submission" date="2023-07" db="EMBL/GenBank/DDBJ databases">
        <authorList>
            <person name="Shen H."/>
        </authorList>
    </citation>
    <scope>NUCLEOTIDE SEQUENCE</scope>
    <source>
        <strain evidence="4">TNR-22</strain>
    </source>
</reference>
<protein>
    <submittedName>
        <fullName evidence="4">Calcium-binding protein</fullName>
    </submittedName>
</protein>
<accession>A0ABT8YHW7</accession>
<reference evidence="4" key="1">
    <citation type="journal article" date="2015" name="Int. J. Syst. Evol. Microbiol.">
        <title>Rhizobium alvei sp. nov., isolated from a freshwater river.</title>
        <authorList>
            <person name="Sheu S.Y."/>
            <person name="Huang H.W."/>
            <person name="Young C.C."/>
            <person name="Chen W.M."/>
        </authorList>
    </citation>
    <scope>NUCLEOTIDE SEQUENCE</scope>
    <source>
        <strain evidence="4">TNR-22</strain>
    </source>
</reference>
<feature type="region of interest" description="Disordered" evidence="3">
    <location>
        <begin position="159"/>
        <end position="191"/>
    </location>
</feature>
<keyword evidence="2" id="KW-0964">Secreted</keyword>
<dbReference type="PANTHER" id="PTHR38340:SF1">
    <property type="entry name" value="S-LAYER PROTEIN"/>
    <property type="match status" value="1"/>
</dbReference>
<dbReference type="SUPFAM" id="SSF51120">
    <property type="entry name" value="beta-Roll"/>
    <property type="match status" value="2"/>
</dbReference>
<comment type="subcellular location">
    <subcellularLocation>
        <location evidence="1">Secreted</location>
    </subcellularLocation>
</comment>
<evidence type="ECO:0000256" key="2">
    <source>
        <dbReference type="ARBA" id="ARBA00022525"/>
    </source>
</evidence>
<gene>
    <name evidence="4" type="ORF">Q4481_03575</name>
</gene>